<dbReference type="PANTHER" id="PTHR11102:SF147">
    <property type="entry name" value="SEL1L ADAPTOR SUBUNIT OF ERAD E3 UBIQUITIN LIGASE"/>
    <property type="match status" value="1"/>
</dbReference>
<dbReference type="Proteomes" id="UP001470230">
    <property type="component" value="Unassembled WGS sequence"/>
</dbReference>
<keyword evidence="2" id="KW-1133">Transmembrane helix</keyword>
<dbReference type="InterPro" id="IPR050767">
    <property type="entry name" value="Sel1_AlgK"/>
</dbReference>
<comment type="similarity">
    <text evidence="1">Belongs to the sel-1 family.</text>
</comment>
<proteinExistence type="inferred from homology"/>
<dbReference type="PANTHER" id="PTHR11102">
    <property type="entry name" value="SEL-1-LIKE PROTEIN"/>
    <property type="match status" value="1"/>
</dbReference>
<evidence type="ECO:0000313" key="3">
    <source>
        <dbReference type="EMBL" id="KAK8878312.1"/>
    </source>
</evidence>
<sequence>MWKSNAPWKEGLNMDDPYYIPIMPIFTVVTPNSFPMPIIGDLLTIRNPKKFKPAHLLHQLNMRINPNKTLADLHRYCDKDNISHACLILGRIYEFGAYNQTEDQSLAYRYYLKVRALNDSASSAMLSFYHRYYDYNIPASIIEADYSLSYNIVETTLSSSHQYESGLTRPLSCPAASRLLLPLAEVTSKMTYFQQNSELNETEIARMSNSSDPMDLYRLAMYELSVPYPSDNEIRVAKKRLKSSLAKGNPKAAAPIARLYVSRIAGKLNFTYIFQLLNKGYELNDPAAMTILAEIISMNKIESSRNIYSATDLLRKAADSGYSPAIHMLGFFTYFGFNSIPRSNTKGFELFSKAAAKGYPPAMFSAADQLIGGDGVVEDCSAAISMLRRIVDVGPWAKYLDKYVNRGSRHAFIKMLDMNLTPSSWINLSESTNTFLKDENEINLGIAKQKVDDTQDIESGSINYLQKISNSFISEDHGLITDSRIKRIRKAREGDGSSLLWLSLMSPLSESIQWIDRMRLLPSPSCYLASVVQAIVTARASFEFLTGQMKQDDANILKKLVIPYVPRIFTFVTTVVLMILLSARVNILFSE</sequence>
<dbReference type="SMART" id="SM00671">
    <property type="entry name" value="SEL1"/>
    <property type="match status" value="4"/>
</dbReference>
<dbReference type="Gene3D" id="1.25.40.10">
    <property type="entry name" value="Tetratricopeptide repeat domain"/>
    <property type="match status" value="1"/>
</dbReference>
<keyword evidence="2" id="KW-0812">Transmembrane</keyword>
<dbReference type="InterPro" id="IPR006597">
    <property type="entry name" value="Sel1-like"/>
</dbReference>
<feature type="transmembrane region" description="Helical" evidence="2">
    <location>
        <begin position="568"/>
        <end position="589"/>
    </location>
</feature>
<dbReference type="InterPro" id="IPR011990">
    <property type="entry name" value="TPR-like_helical_dom_sf"/>
</dbReference>
<reference evidence="3 4" key="1">
    <citation type="submission" date="2024-04" db="EMBL/GenBank/DDBJ databases">
        <title>Tritrichomonas musculus Genome.</title>
        <authorList>
            <person name="Alves-Ferreira E."/>
            <person name="Grigg M."/>
            <person name="Lorenzi H."/>
            <person name="Galac M."/>
        </authorList>
    </citation>
    <scope>NUCLEOTIDE SEQUENCE [LARGE SCALE GENOMIC DNA]</scope>
    <source>
        <strain evidence="3 4">EAF2021</strain>
    </source>
</reference>
<dbReference type="SUPFAM" id="SSF81901">
    <property type="entry name" value="HCP-like"/>
    <property type="match status" value="1"/>
</dbReference>
<protein>
    <recommendedName>
        <fullName evidence="5">Sel1 repeat family protein</fullName>
    </recommendedName>
</protein>
<accession>A0ABR2JKW2</accession>
<dbReference type="Pfam" id="PF08238">
    <property type="entry name" value="Sel1"/>
    <property type="match status" value="3"/>
</dbReference>
<evidence type="ECO:0000313" key="4">
    <source>
        <dbReference type="Proteomes" id="UP001470230"/>
    </source>
</evidence>
<comment type="caution">
    <text evidence="3">The sequence shown here is derived from an EMBL/GenBank/DDBJ whole genome shotgun (WGS) entry which is preliminary data.</text>
</comment>
<keyword evidence="4" id="KW-1185">Reference proteome</keyword>
<keyword evidence="2" id="KW-0472">Membrane</keyword>
<evidence type="ECO:0008006" key="5">
    <source>
        <dbReference type="Google" id="ProtNLM"/>
    </source>
</evidence>
<gene>
    <name evidence="3" type="ORF">M9Y10_005077</name>
</gene>
<evidence type="ECO:0000256" key="2">
    <source>
        <dbReference type="SAM" id="Phobius"/>
    </source>
</evidence>
<dbReference type="EMBL" id="JAPFFF010000011">
    <property type="protein sequence ID" value="KAK8878312.1"/>
    <property type="molecule type" value="Genomic_DNA"/>
</dbReference>
<organism evidence="3 4">
    <name type="scientific">Tritrichomonas musculus</name>
    <dbReference type="NCBI Taxonomy" id="1915356"/>
    <lineage>
        <taxon>Eukaryota</taxon>
        <taxon>Metamonada</taxon>
        <taxon>Parabasalia</taxon>
        <taxon>Tritrichomonadida</taxon>
        <taxon>Tritrichomonadidae</taxon>
        <taxon>Tritrichomonas</taxon>
    </lineage>
</organism>
<name>A0ABR2JKW2_9EUKA</name>
<evidence type="ECO:0000256" key="1">
    <source>
        <dbReference type="ARBA" id="ARBA00038101"/>
    </source>
</evidence>